<feature type="transmembrane region" description="Helical" evidence="8">
    <location>
        <begin position="279"/>
        <end position="301"/>
    </location>
</feature>
<feature type="region of interest" description="Disordered" evidence="7">
    <location>
        <begin position="505"/>
        <end position="544"/>
    </location>
</feature>
<evidence type="ECO:0000256" key="2">
    <source>
        <dbReference type="ARBA" id="ARBA00005278"/>
    </source>
</evidence>
<feature type="transmembrane region" description="Helical" evidence="8">
    <location>
        <begin position="414"/>
        <end position="436"/>
    </location>
</feature>
<feature type="compositionally biased region" description="Basic and acidic residues" evidence="7">
    <location>
        <begin position="505"/>
        <end position="516"/>
    </location>
</feature>
<proteinExistence type="inferred from homology"/>
<organism evidence="9 10">
    <name type="scientific">Bacillus vallismortis</name>
    <dbReference type="NCBI Taxonomy" id="72361"/>
    <lineage>
        <taxon>Bacteria</taxon>
        <taxon>Bacillati</taxon>
        <taxon>Bacillota</taxon>
        <taxon>Bacilli</taxon>
        <taxon>Bacillales</taxon>
        <taxon>Bacillaceae</taxon>
        <taxon>Bacillus</taxon>
    </lineage>
</organism>
<dbReference type="PANTHER" id="PTHR22550:SF5">
    <property type="entry name" value="LEUCINE ZIPPER PROTEIN 4"/>
    <property type="match status" value="1"/>
</dbReference>
<dbReference type="PANTHER" id="PTHR22550">
    <property type="entry name" value="SPORE GERMINATION PROTEIN"/>
    <property type="match status" value="1"/>
</dbReference>
<feature type="compositionally biased region" description="Basic and acidic residues" evidence="7">
    <location>
        <begin position="9"/>
        <end position="33"/>
    </location>
</feature>
<evidence type="ECO:0000313" key="9">
    <source>
        <dbReference type="EMBL" id="MCY8315821.1"/>
    </source>
</evidence>
<dbReference type="GO" id="GO:0009847">
    <property type="term" value="P:spore germination"/>
    <property type="evidence" value="ECO:0007669"/>
    <property type="project" value="UniProtKB-UniRule"/>
</dbReference>
<reference evidence="9" key="1">
    <citation type="submission" date="2022-02" db="EMBL/GenBank/DDBJ databases">
        <title>Crop Bioprotection Bacillus Genome Sequencing.</title>
        <authorList>
            <person name="Dunlap C."/>
        </authorList>
    </citation>
    <scope>NUCLEOTIDE SEQUENCE</scope>
    <source>
        <strain evidence="9">98-1</strain>
    </source>
</reference>
<dbReference type="AlphaFoldDB" id="A0AAP3CG16"/>
<dbReference type="Pfam" id="PF03323">
    <property type="entry name" value="GerA"/>
    <property type="match status" value="1"/>
</dbReference>
<dbReference type="Proteomes" id="UP001067121">
    <property type="component" value="Unassembled WGS sequence"/>
</dbReference>
<evidence type="ECO:0000256" key="1">
    <source>
        <dbReference type="ARBA" id="ARBA00004141"/>
    </source>
</evidence>
<dbReference type="EMBL" id="JALAOH010000007">
    <property type="protein sequence ID" value="MCY8315821.1"/>
    <property type="molecule type" value="Genomic_DNA"/>
</dbReference>
<comment type="similarity">
    <text evidence="2 6">Belongs to the GerABKA family.</text>
</comment>
<feature type="transmembrane region" description="Helical" evidence="8">
    <location>
        <begin position="321"/>
        <end position="340"/>
    </location>
</feature>
<comment type="subcellular location">
    <subcellularLocation>
        <location evidence="6">Cell membrane</location>
    </subcellularLocation>
    <subcellularLocation>
        <location evidence="1">Membrane</location>
        <topology evidence="1">Multi-pass membrane protein</topology>
    </subcellularLocation>
</comment>
<gene>
    <name evidence="9" type="ORF">MOC71_03455</name>
</gene>
<keyword evidence="4 8" id="KW-1133">Transmembrane helix</keyword>
<protein>
    <submittedName>
        <fullName evidence="9">Spore germination protein</fullName>
    </submittedName>
</protein>
<evidence type="ECO:0000313" key="10">
    <source>
        <dbReference type="Proteomes" id="UP001067121"/>
    </source>
</evidence>
<dbReference type="PIRSF" id="PIRSF005690">
    <property type="entry name" value="GerBA"/>
    <property type="match status" value="1"/>
</dbReference>
<evidence type="ECO:0000256" key="5">
    <source>
        <dbReference type="ARBA" id="ARBA00023136"/>
    </source>
</evidence>
<name>A0AAP3CG16_BACVA</name>
<evidence type="ECO:0000256" key="4">
    <source>
        <dbReference type="ARBA" id="ARBA00022989"/>
    </source>
</evidence>
<evidence type="ECO:0000256" key="7">
    <source>
        <dbReference type="SAM" id="MobiDB-lite"/>
    </source>
</evidence>
<sequence>MPLFSKRKNNTDSKDKQNTEEKNHEQQQERERPVLISASLTKNIAEMKKEVGSSADVIIREIKIGEQDRVRLAVIYIAGLVDNNTLHESLIEPLVESPSIQNPHAIQQILEKTLPLGGVKANGNWDKLFSELMLGNALVFADGSEEALICSTQGGEQRSIQEPSTQVSFRGPRQGFTESLQTNISMIRRYIKNPNVWVEKMKIGSVTHTDVALMYIHGICEEKVLKEVRSRLKKIDIDSILESGYIEQLIEDETFTTFPTMYHTERPDVVAGNLLEGRFAIVVDGTPFVLIAPALFVQFFQSVEDYYSRFDIATSIRILRVLVFFISLVAPAVYVAATTFHQEMIPTQLLVVIAAQREIVPFPAVVEALTMEVAFEILREAGVRLPRVVGSAVSIVGALVIGQAAVQAGIVSPAMVIIVALTAIASFATPAFAMAISARLIRFIFIIASAVMGFYGLILGIIVMFVHLCSLRSFGVPYMSPLAPFSSQGVKDTLFRVPWWADEKRPESITKKDKVRQSKHQRPVPDASRGMVNKEMEEGDKDDT</sequence>
<evidence type="ECO:0000256" key="6">
    <source>
        <dbReference type="PIRNR" id="PIRNR005690"/>
    </source>
</evidence>
<comment type="caution">
    <text evidence="9">The sequence shown here is derived from an EMBL/GenBank/DDBJ whole genome shotgun (WGS) entry which is preliminary data.</text>
</comment>
<dbReference type="InterPro" id="IPR004995">
    <property type="entry name" value="Spore_Ger"/>
</dbReference>
<evidence type="ECO:0000256" key="3">
    <source>
        <dbReference type="ARBA" id="ARBA00022692"/>
    </source>
</evidence>
<feature type="region of interest" description="Disordered" evidence="7">
    <location>
        <begin position="1"/>
        <end position="33"/>
    </location>
</feature>
<accession>A0AAP3CG16</accession>
<feature type="transmembrane region" description="Helical" evidence="8">
    <location>
        <begin position="443"/>
        <end position="468"/>
    </location>
</feature>
<keyword evidence="5 6" id="KW-0472">Membrane</keyword>
<feature type="transmembrane region" description="Helical" evidence="8">
    <location>
        <begin position="388"/>
        <end position="408"/>
    </location>
</feature>
<dbReference type="RefSeq" id="WP_268526668.1">
    <property type="nucleotide sequence ID" value="NZ_JALAKO010000001.1"/>
</dbReference>
<dbReference type="GO" id="GO:0005886">
    <property type="term" value="C:plasma membrane"/>
    <property type="evidence" value="ECO:0007669"/>
    <property type="project" value="UniProtKB-SubCell"/>
</dbReference>
<dbReference type="InterPro" id="IPR050768">
    <property type="entry name" value="UPF0353/GerABKA_families"/>
</dbReference>
<evidence type="ECO:0000256" key="8">
    <source>
        <dbReference type="SAM" id="Phobius"/>
    </source>
</evidence>
<keyword evidence="3 8" id="KW-0812">Transmembrane</keyword>